<feature type="region of interest" description="Disordered" evidence="2">
    <location>
        <begin position="168"/>
        <end position="195"/>
    </location>
</feature>
<dbReference type="PROSITE" id="PS50048">
    <property type="entry name" value="ZN2_CY6_FUNGAL_2"/>
    <property type="match status" value="1"/>
</dbReference>
<evidence type="ECO:0000313" key="4">
    <source>
        <dbReference type="EMBL" id="KAG6016754.1"/>
    </source>
</evidence>
<dbReference type="SUPFAM" id="SSF57701">
    <property type="entry name" value="Zn2/Cys6 DNA-binding domain"/>
    <property type="match status" value="1"/>
</dbReference>
<organism evidence="4 5">
    <name type="scientific">Claviceps pusilla</name>
    <dbReference type="NCBI Taxonomy" id="123648"/>
    <lineage>
        <taxon>Eukaryota</taxon>
        <taxon>Fungi</taxon>
        <taxon>Dikarya</taxon>
        <taxon>Ascomycota</taxon>
        <taxon>Pezizomycotina</taxon>
        <taxon>Sordariomycetes</taxon>
        <taxon>Hypocreomycetidae</taxon>
        <taxon>Hypocreales</taxon>
        <taxon>Clavicipitaceae</taxon>
        <taxon>Claviceps</taxon>
    </lineage>
</organism>
<dbReference type="InterPro" id="IPR053175">
    <property type="entry name" value="DHMBA_Reg_Transcription_Factor"/>
</dbReference>
<evidence type="ECO:0000256" key="1">
    <source>
        <dbReference type="ARBA" id="ARBA00023242"/>
    </source>
</evidence>
<gene>
    <name evidence="4" type="ORF">E4U43_003188</name>
</gene>
<dbReference type="PANTHER" id="PTHR38791">
    <property type="entry name" value="ZN(II)2CYS6 TRANSCRIPTION FACTOR (EUROFUNG)-RELATED-RELATED"/>
    <property type="match status" value="1"/>
</dbReference>
<dbReference type="GO" id="GO:0000981">
    <property type="term" value="F:DNA-binding transcription factor activity, RNA polymerase II-specific"/>
    <property type="evidence" value="ECO:0007669"/>
    <property type="project" value="InterPro"/>
</dbReference>
<proteinExistence type="predicted"/>
<dbReference type="Proteomes" id="UP000748025">
    <property type="component" value="Unassembled WGS sequence"/>
</dbReference>
<dbReference type="PROSITE" id="PS00463">
    <property type="entry name" value="ZN2_CY6_FUNGAL_1"/>
    <property type="match status" value="1"/>
</dbReference>
<dbReference type="PANTHER" id="PTHR38791:SF5">
    <property type="entry name" value="TRANSCRIPTION FACTOR DBAG-RELATED"/>
    <property type="match status" value="1"/>
</dbReference>
<dbReference type="Gene3D" id="4.10.240.10">
    <property type="entry name" value="Zn(2)-C6 fungal-type DNA-binding domain"/>
    <property type="match status" value="1"/>
</dbReference>
<dbReference type="EMBL" id="SRPW01000221">
    <property type="protein sequence ID" value="KAG6016754.1"/>
    <property type="molecule type" value="Genomic_DNA"/>
</dbReference>
<dbReference type="InterPro" id="IPR036864">
    <property type="entry name" value="Zn2-C6_fun-type_DNA-bd_sf"/>
</dbReference>
<comment type="caution">
    <text evidence="4">The sequence shown here is derived from an EMBL/GenBank/DDBJ whole genome shotgun (WGS) entry which is preliminary data.</text>
</comment>
<dbReference type="AlphaFoldDB" id="A0A9P7T387"/>
<feature type="compositionally biased region" description="Low complexity" evidence="2">
    <location>
        <begin position="81"/>
        <end position="105"/>
    </location>
</feature>
<evidence type="ECO:0000256" key="2">
    <source>
        <dbReference type="SAM" id="MobiDB-lite"/>
    </source>
</evidence>
<dbReference type="Pfam" id="PF11951">
    <property type="entry name" value="Fungal_trans_2"/>
    <property type="match status" value="1"/>
</dbReference>
<evidence type="ECO:0000259" key="3">
    <source>
        <dbReference type="PROSITE" id="PS50048"/>
    </source>
</evidence>
<feature type="region of interest" description="Disordered" evidence="2">
    <location>
        <begin position="564"/>
        <end position="604"/>
    </location>
</feature>
<keyword evidence="1" id="KW-0539">Nucleus</keyword>
<dbReference type="SMART" id="SM00066">
    <property type="entry name" value="GAL4"/>
    <property type="match status" value="1"/>
</dbReference>
<feature type="region of interest" description="Disordered" evidence="2">
    <location>
        <begin position="80"/>
        <end position="110"/>
    </location>
</feature>
<feature type="domain" description="Zn(2)-C6 fungal-type" evidence="3">
    <location>
        <begin position="10"/>
        <end position="38"/>
    </location>
</feature>
<sequence>MVYCGKPSKGCSNCRERKIRCDQKEPACGQCDKRRQTCPGYRNMVDLMFRDESHHVIKRATSISTSTAAAAARKRARKAQARVASAAAPARPEGSSCRSSSSSSSPPLDSLLVTRQSAPLLNDTLPPSTEQGLLPAGAALVKRVAATGDFDDENRDHDYEYEYDYNRGRDRDYGLQPRQKRDSNSSTALTTTDATRISYGPTESLRERGIAFFFARYVATDHGCYQNYDFIYDVWKPPESYETNSADCITASMTAVGLTSLSKLTRCPETFRQARQSYTLALGLANAALGNPAEALKDSTMLAVLILGTYEFVSGRTPQTISAWQDHVNGASTLASMRGAAQFRTKAGARMFIMLCHTVLISCIRSGLPMPQPMVDLRKQLWHLTDTSGPVWRVVDTLYNALQVRHDINSGKVTGVDTIIKRLCGVEDQFSALISSLPPGWYYRQARLTRPHPAVLGDTCHIYRGLTQATTWNGIRTMRMLVQETIVEVLCGCVEDPTTLPLHHQLQLVKATKLIQMLGEAFVSSVPQHFGVVSGKDLMRDGQGRHAVSPVPTAQLPHRFLSASDHQKALPQGGGDGRVSMPTSTPSSSRKPTLFDPTQSSGHDRGAERFLTLATASHTIIWPLYTLGMSSSTTPEMLTYVLDRLEAIYEETGFEQARVVSNTVREQVHTLLWDQIPTSQLPTLPDSALPMIV</sequence>
<dbReference type="Pfam" id="PF00172">
    <property type="entry name" value="Zn_clus"/>
    <property type="match status" value="1"/>
</dbReference>
<dbReference type="InterPro" id="IPR001138">
    <property type="entry name" value="Zn2Cys6_DnaBD"/>
</dbReference>
<feature type="compositionally biased region" description="Low complexity" evidence="2">
    <location>
        <begin position="580"/>
        <end position="592"/>
    </location>
</feature>
<protein>
    <recommendedName>
        <fullName evidence="3">Zn(2)-C6 fungal-type domain-containing protein</fullName>
    </recommendedName>
</protein>
<dbReference type="CDD" id="cd00067">
    <property type="entry name" value="GAL4"/>
    <property type="match status" value="1"/>
</dbReference>
<dbReference type="OrthoDB" id="5429770at2759"/>
<feature type="compositionally biased region" description="Basic and acidic residues" evidence="2">
    <location>
        <begin position="168"/>
        <end position="183"/>
    </location>
</feature>
<dbReference type="GO" id="GO:0008270">
    <property type="term" value="F:zinc ion binding"/>
    <property type="evidence" value="ECO:0007669"/>
    <property type="project" value="InterPro"/>
</dbReference>
<keyword evidence="5" id="KW-1185">Reference proteome</keyword>
<name>A0A9P7T387_9HYPO</name>
<accession>A0A9P7T387</accession>
<feature type="compositionally biased region" description="Polar residues" evidence="2">
    <location>
        <begin position="184"/>
        <end position="195"/>
    </location>
</feature>
<dbReference type="InterPro" id="IPR021858">
    <property type="entry name" value="Fun_TF"/>
</dbReference>
<reference evidence="4" key="1">
    <citation type="journal article" date="2020" name="bioRxiv">
        <title>Whole genome comparisons of ergot fungi reveals the divergence and evolution of species within the genus Claviceps are the result of varying mechanisms driving genome evolution and host range expansion.</title>
        <authorList>
            <person name="Wyka S.A."/>
            <person name="Mondo S.J."/>
            <person name="Liu M."/>
            <person name="Dettman J."/>
            <person name="Nalam V."/>
            <person name="Broders K.D."/>
        </authorList>
    </citation>
    <scope>NUCLEOTIDE SEQUENCE</scope>
    <source>
        <strain evidence="4">CCC 602</strain>
    </source>
</reference>
<evidence type="ECO:0000313" key="5">
    <source>
        <dbReference type="Proteomes" id="UP000748025"/>
    </source>
</evidence>